<dbReference type="AlphaFoldDB" id="A0A1V4JKC4"/>
<evidence type="ECO:0000313" key="2">
    <source>
        <dbReference type="EMBL" id="OPJ72495.1"/>
    </source>
</evidence>
<keyword evidence="3" id="KW-1185">Reference proteome</keyword>
<dbReference type="Proteomes" id="UP000190648">
    <property type="component" value="Unassembled WGS sequence"/>
</dbReference>
<feature type="region of interest" description="Disordered" evidence="1">
    <location>
        <begin position="1"/>
        <end position="27"/>
    </location>
</feature>
<reference evidence="2 3" key="1">
    <citation type="submission" date="2016-02" db="EMBL/GenBank/DDBJ databases">
        <title>Band-tailed pigeon sequencing and assembly.</title>
        <authorList>
            <person name="Soares A.E."/>
            <person name="Novak B.J."/>
            <person name="Rice E.S."/>
            <person name="O'Connell B."/>
            <person name="Chang D."/>
            <person name="Weber S."/>
            <person name="Shapiro B."/>
        </authorList>
    </citation>
    <scope>NUCLEOTIDE SEQUENCE [LARGE SCALE GENOMIC DNA]</scope>
    <source>
        <strain evidence="2">BTP2013</strain>
        <tissue evidence="2">Blood</tissue>
    </source>
</reference>
<gene>
    <name evidence="2" type="ORF">AV530_018902</name>
</gene>
<organism evidence="2 3">
    <name type="scientific">Patagioenas fasciata monilis</name>
    <dbReference type="NCBI Taxonomy" id="372326"/>
    <lineage>
        <taxon>Eukaryota</taxon>
        <taxon>Metazoa</taxon>
        <taxon>Chordata</taxon>
        <taxon>Craniata</taxon>
        <taxon>Vertebrata</taxon>
        <taxon>Euteleostomi</taxon>
        <taxon>Archelosauria</taxon>
        <taxon>Archosauria</taxon>
        <taxon>Dinosauria</taxon>
        <taxon>Saurischia</taxon>
        <taxon>Theropoda</taxon>
        <taxon>Coelurosauria</taxon>
        <taxon>Aves</taxon>
        <taxon>Neognathae</taxon>
        <taxon>Neoaves</taxon>
        <taxon>Columbimorphae</taxon>
        <taxon>Columbiformes</taxon>
        <taxon>Columbidae</taxon>
        <taxon>Patagioenas</taxon>
    </lineage>
</organism>
<proteinExistence type="predicted"/>
<accession>A0A1V4JKC4</accession>
<name>A0A1V4JKC4_PATFA</name>
<evidence type="ECO:0000313" key="3">
    <source>
        <dbReference type="Proteomes" id="UP000190648"/>
    </source>
</evidence>
<protein>
    <submittedName>
        <fullName evidence="2">Uncharacterized protein</fullName>
    </submittedName>
</protein>
<evidence type="ECO:0000256" key="1">
    <source>
        <dbReference type="SAM" id="MobiDB-lite"/>
    </source>
</evidence>
<comment type="caution">
    <text evidence="2">The sequence shown here is derived from an EMBL/GenBank/DDBJ whole genome shotgun (WGS) entry which is preliminary data.</text>
</comment>
<dbReference type="EMBL" id="LSYS01007194">
    <property type="protein sequence ID" value="OPJ72495.1"/>
    <property type="molecule type" value="Genomic_DNA"/>
</dbReference>
<sequence>MAPPSAFSAALQAPDPDPLSQPEDYGPSSAFPFTTVSRAALCFSCGARGAPVCCDSVPRVVVSTRAGDTMT</sequence>